<dbReference type="EMBL" id="MLJW01006036">
    <property type="protein sequence ID" value="OIQ67275.1"/>
    <property type="molecule type" value="Genomic_DNA"/>
</dbReference>
<dbReference type="GO" id="GO:0005886">
    <property type="term" value="C:plasma membrane"/>
    <property type="evidence" value="ECO:0007669"/>
    <property type="project" value="TreeGrafter"/>
</dbReference>
<keyword evidence="2" id="KW-0472">Membrane</keyword>
<sequence>MLEMVVQPGGTGPKAQVPGYRVAGKTGTSHKVEGGIYVNRYVASFVGFAPASDPRLVIAVMIDEPSAGSYYGGDVAAPVFSRVMAGGLRELGVAPDAPQPPLQALTVKPPLIREGT</sequence>
<organism evidence="4">
    <name type="scientific">mine drainage metagenome</name>
    <dbReference type="NCBI Taxonomy" id="410659"/>
    <lineage>
        <taxon>unclassified sequences</taxon>
        <taxon>metagenomes</taxon>
        <taxon>ecological metagenomes</taxon>
    </lineage>
</organism>
<proteinExistence type="predicted"/>
<evidence type="ECO:0000313" key="4">
    <source>
        <dbReference type="EMBL" id="OIQ67275.1"/>
    </source>
</evidence>
<dbReference type="InterPro" id="IPR050515">
    <property type="entry name" value="Beta-lactam/transpept"/>
</dbReference>
<dbReference type="GO" id="GO:0071555">
    <property type="term" value="P:cell wall organization"/>
    <property type="evidence" value="ECO:0007669"/>
    <property type="project" value="TreeGrafter"/>
</dbReference>
<comment type="subcellular location">
    <subcellularLocation>
        <location evidence="1">Membrane</location>
    </subcellularLocation>
</comment>
<name>A0A1J5PPQ1_9ZZZZ</name>
<dbReference type="InterPro" id="IPR012338">
    <property type="entry name" value="Beta-lactam/transpept-like"/>
</dbReference>
<evidence type="ECO:0000256" key="1">
    <source>
        <dbReference type="ARBA" id="ARBA00004370"/>
    </source>
</evidence>
<dbReference type="Gene3D" id="3.30.450.330">
    <property type="match status" value="1"/>
</dbReference>
<dbReference type="AlphaFoldDB" id="A0A1J5PPQ1"/>
<dbReference type="PANTHER" id="PTHR30627:SF1">
    <property type="entry name" value="PEPTIDOGLYCAN D,D-TRANSPEPTIDASE FTSI"/>
    <property type="match status" value="1"/>
</dbReference>
<reference evidence="4" key="1">
    <citation type="submission" date="2016-10" db="EMBL/GenBank/DDBJ databases">
        <title>Sequence of Gallionella enrichment culture.</title>
        <authorList>
            <person name="Poehlein A."/>
            <person name="Muehling M."/>
            <person name="Daniel R."/>
        </authorList>
    </citation>
    <scope>NUCLEOTIDE SEQUENCE</scope>
</reference>
<dbReference type="SUPFAM" id="SSF56601">
    <property type="entry name" value="beta-lactamase/transpeptidase-like"/>
    <property type="match status" value="1"/>
</dbReference>
<dbReference type="InterPro" id="IPR001460">
    <property type="entry name" value="PCN-bd_Tpept"/>
</dbReference>
<evidence type="ECO:0000256" key="2">
    <source>
        <dbReference type="ARBA" id="ARBA00023136"/>
    </source>
</evidence>
<evidence type="ECO:0000259" key="3">
    <source>
        <dbReference type="Pfam" id="PF00905"/>
    </source>
</evidence>
<gene>
    <name evidence="4" type="primary">penA_11</name>
    <name evidence="4" type="ORF">GALL_511460</name>
</gene>
<accession>A0A1J5PPQ1</accession>
<comment type="caution">
    <text evidence="4">The sequence shown here is derived from an EMBL/GenBank/DDBJ whole genome shotgun (WGS) entry which is preliminary data.</text>
</comment>
<dbReference type="Pfam" id="PF00905">
    <property type="entry name" value="Transpeptidase"/>
    <property type="match status" value="1"/>
</dbReference>
<dbReference type="PANTHER" id="PTHR30627">
    <property type="entry name" value="PEPTIDOGLYCAN D,D-TRANSPEPTIDASE"/>
    <property type="match status" value="1"/>
</dbReference>
<protein>
    <submittedName>
        <fullName evidence="4">Penicillin-binding protein 2</fullName>
    </submittedName>
</protein>
<feature type="domain" description="Penicillin-binding protein transpeptidase" evidence="3">
    <location>
        <begin position="1"/>
        <end position="84"/>
    </location>
</feature>
<dbReference type="GO" id="GO:0008658">
    <property type="term" value="F:penicillin binding"/>
    <property type="evidence" value="ECO:0007669"/>
    <property type="project" value="InterPro"/>
</dbReference>